<dbReference type="SUPFAM" id="SSF52833">
    <property type="entry name" value="Thioredoxin-like"/>
    <property type="match status" value="1"/>
</dbReference>
<dbReference type="Pfam" id="PF13417">
    <property type="entry name" value="GST_N_3"/>
    <property type="match status" value="1"/>
</dbReference>
<gene>
    <name evidence="3" type="ORF">EJ05DRAFT_474778</name>
</gene>
<dbReference type="Pfam" id="PF25907">
    <property type="entry name" value="DUF7962"/>
    <property type="match status" value="1"/>
</dbReference>
<name>A0A6A6WAL4_9PEZI</name>
<dbReference type="AlphaFoldDB" id="A0A6A6WAL4"/>
<evidence type="ECO:0000313" key="4">
    <source>
        <dbReference type="Proteomes" id="UP000799437"/>
    </source>
</evidence>
<proteinExistence type="predicted"/>
<evidence type="ECO:0000313" key="3">
    <source>
        <dbReference type="EMBL" id="KAF2759713.1"/>
    </source>
</evidence>
<dbReference type="SUPFAM" id="SSF47616">
    <property type="entry name" value="GST C-terminal domain-like"/>
    <property type="match status" value="1"/>
</dbReference>
<organism evidence="3 4">
    <name type="scientific">Pseudovirgaria hyperparasitica</name>
    <dbReference type="NCBI Taxonomy" id="470096"/>
    <lineage>
        <taxon>Eukaryota</taxon>
        <taxon>Fungi</taxon>
        <taxon>Dikarya</taxon>
        <taxon>Ascomycota</taxon>
        <taxon>Pezizomycotina</taxon>
        <taxon>Dothideomycetes</taxon>
        <taxon>Dothideomycetes incertae sedis</taxon>
        <taxon>Acrospermales</taxon>
        <taxon>Acrospermaceae</taxon>
        <taxon>Pseudovirgaria</taxon>
    </lineage>
</organism>
<sequence>MASQPIVAFDYDFSPYGQKIRSALAASNVAFLRADVPPVLPRPTLEKLGITYRRIPVLAIGKDVYCDSSLIIDTIQKTFKALPSHPADKAFETFGSAGLFGSALNVIPTAALTPEFLKDRETIFPDLARPDYAELRPSGLAEIREQFQIIESQFLAASGGAFIGGNRISLADVHVGFVVKWLFGNLELSKEVGFGAAEFPLIHQWLDSWPKWTYTDISAEQAIETITKAEYSAKDSGVNENDYIQIPPGTKVTIENSDTKAGAHLQVGRLVGLNDLETVIELENTVRVHFPRRGYYVKRA</sequence>
<keyword evidence="4" id="KW-1185">Reference proteome</keyword>
<dbReference type="InterPro" id="IPR036282">
    <property type="entry name" value="Glutathione-S-Trfase_C_sf"/>
</dbReference>
<protein>
    <recommendedName>
        <fullName evidence="5">GST N-terminal domain-containing protein</fullName>
    </recommendedName>
</protein>
<evidence type="ECO:0008006" key="5">
    <source>
        <dbReference type="Google" id="ProtNLM"/>
    </source>
</evidence>
<dbReference type="EMBL" id="ML996569">
    <property type="protein sequence ID" value="KAF2759713.1"/>
    <property type="molecule type" value="Genomic_DNA"/>
</dbReference>
<evidence type="ECO:0000259" key="2">
    <source>
        <dbReference type="Pfam" id="PF25907"/>
    </source>
</evidence>
<feature type="domain" description="DUF7962" evidence="2">
    <location>
        <begin position="113"/>
        <end position="209"/>
    </location>
</feature>
<accession>A0A6A6WAL4</accession>
<dbReference type="InterPro" id="IPR004045">
    <property type="entry name" value="Glutathione_S-Trfase_N"/>
</dbReference>
<dbReference type="CDD" id="cd00299">
    <property type="entry name" value="GST_C_family"/>
    <property type="match status" value="1"/>
</dbReference>
<dbReference type="InterPro" id="IPR058268">
    <property type="entry name" value="DUF7962"/>
</dbReference>
<reference evidence="3" key="1">
    <citation type="journal article" date="2020" name="Stud. Mycol.">
        <title>101 Dothideomycetes genomes: a test case for predicting lifestyles and emergence of pathogens.</title>
        <authorList>
            <person name="Haridas S."/>
            <person name="Albert R."/>
            <person name="Binder M."/>
            <person name="Bloem J."/>
            <person name="Labutti K."/>
            <person name="Salamov A."/>
            <person name="Andreopoulos B."/>
            <person name="Baker S."/>
            <person name="Barry K."/>
            <person name="Bills G."/>
            <person name="Bluhm B."/>
            <person name="Cannon C."/>
            <person name="Castanera R."/>
            <person name="Culley D."/>
            <person name="Daum C."/>
            <person name="Ezra D."/>
            <person name="Gonzalez J."/>
            <person name="Henrissat B."/>
            <person name="Kuo A."/>
            <person name="Liang C."/>
            <person name="Lipzen A."/>
            <person name="Lutzoni F."/>
            <person name="Magnuson J."/>
            <person name="Mondo S."/>
            <person name="Nolan M."/>
            <person name="Ohm R."/>
            <person name="Pangilinan J."/>
            <person name="Park H.-J."/>
            <person name="Ramirez L."/>
            <person name="Alfaro M."/>
            <person name="Sun H."/>
            <person name="Tritt A."/>
            <person name="Yoshinaga Y."/>
            <person name="Zwiers L.-H."/>
            <person name="Turgeon B."/>
            <person name="Goodwin S."/>
            <person name="Spatafora J."/>
            <person name="Crous P."/>
            <person name="Grigoriev I."/>
        </authorList>
    </citation>
    <scope>NUCLEOTIDE SEQUENCE</scope>
    <source>
        <strain evidence="3">CBS 121739</strain>
    </source>
</reference>
<dbReference type="Proteomes" id="UP000799437">
    <property type="component" value="Unassembled WGS sequence"/>
</dbReference>
<dbReference type="RefSeq" id="XP_033602164.1">
    <property type="nucleotide sequence ID" value="XM_033743672.1"/>
</dbReference>
<dbReference type="CDD" id="cd00570">
    <property type="entry name" value="GST_N_family"/>
    <property type="match status" value="1"/>
</dbReference>
<dbReference type="Gene3D" id="3.40.30.110">
    <property type="match status" value="2"/>
</dbReference>
<dbReference type="GeneID" id="54484726"/>
<evidence type="ECO:0000259" key="1">
    <source>
        <dbReference type="Pfam" id="PF13417"/>
    </source>
</evidence>
<dbReference type="InterPro" id="IPR036249">
    <property type="entry name" value="Thioredoxin-like_sf"/>
</dbReference>
<feature type="domain" description="GST N-terminal" evidence="1">
    <location>
        <begin position="9"/>
        <end position="79"/>
    </location>
</feature>
<dbReference type="OrthoDB" id="202840at2759"/>